<dbReference type="RefSeq" id="WP_204467799.1">
    <property type="nucleotide sequence ID" value="NZ_JAFBCV010000012.1"/>
</dbReference>
<keyword evidence="1" id="KW-1133">Transmembrane helix</keyword>
<feature type="transmembrane region" description="Helical" evidence="1">
    <location>
        <begin position="232"/>
        <end position="250"/>
    </location>
</feature>
<dbReference type="EMBL" id="JAFBCV010000012">
    <property type="protein sequence ID" value="MBM7840261.1"/>
    <property type="molecule type" value="Genomic_DNA"/>
</dbReference>
<sequence>MMALMKNEWIKAWHGRKIWVFLLVLAVCILLGSILTGFLLSFSEGELGGPFFLLLGFTTLVPFVNIYMVVQITGAIAGEYRSGTIKQLLIRPVSRNKLLFVKWFSMSILGILLISLLVLILYLLNMIFFDSASTWSAMGGQALEFIYLSIPTMLFYLFLAALFAALTRSTAVTIIITLVPYFFGGLFNILLEFYEWPKWIVLTHLDLVGLYGMGDVGAVFMTTPFERSWQSILFILLHVVVFAVIAHILFKKRDVL</sequence>
<keyword evidence="3" id="KW-1185">Reference proteome</keyword>
<dbReference type="PANTHER" id="PTHR37305">
    <property type="entry name" value="INTEGRAL MEMBRANE PROTEIN-RELATED"/>
    <property type="match status" value="1"/>
</dbReference>
<dbReference type="PANTHER" id="PTHR37305:SF1">
    <property type="entry name" value="MEMBRANE PROTEIN"/>
    <property type="match status" value="1"/>
</dbReference>
<feature type="transmembrane region" description="Helical" evidence="1">
    <location>
        <begin position="52"/>
        <end position="78"/>
    </location>
</feature>
<name>A0ABS2SXJ7_9BACI</name>
<feature type="transmembrane region" description="Helical" evidence="1">
    <location>
        <begin position="145"/>
        <end position="165"/>
    </location>
</feature>
<comment type="caution">
    <text evidence="2">The sequence shown here is derived from an EMBL/GenBank/DDBJ whole genome shotgun (WGS) entry which is preliminary data.</text>
</comment>
<keyword evidence="1" id="KW-0472">Membrane</keyword>
<dbReference type="Pfam" id="PF12730">
    <property type="entry name" value="ABC2_membrane_4"/>
    <property type="match status" value="1"/>
</dbReference>
<dbReference type="Proteomes" id="UP001179280">
    <property type="component" value="Unassembled WGS sequence"/>
</dbReference>
<feature type="transmembrane region" description="Helical" evidence="1">
    <location>
        <begin position="172"/>
        <end position="193"/>
    </location>
</feature>
<accession>A0ABS2SXJ7</accession>
<evidence type="ECO:0000256" key="1">
    <source>
        <dbReference type="SAM" id="Phobius"/>
    </source>
</evidence>
<organism evidence="2 3">
    <name type="scientific">Shouchella xiaoxiensis</name>
    <dbReference type="NCBI Taxonomy" id="766895"/>
    <lineage>
        <taxon>Bacteria</taxon>
        <taxon>Bacillati</taxon>
        <taxon>Bacillota</taxon>
        <taxon>Bacilli</taxon>
        <taxon>Bacillales</taxon>
        <taxon>Bacillaceae</taxon>
        <taxon>Shouchella</taxon>
    </lineage>
</organism>
<evidence type="ECO:0000313" key="3">
    <source>
        <dbReference type="Proteomes" id="UP001179280"/>
    </source>
</evidence>
<feature type="transmembrane region" description="Helical" evidence="1">
    <location>
        <begin position="99"/>
        <end position="125"/>
    </location>
</feature>
<keyword evidence="1" id="KW-0812">Transmembrane</keyword>
<evidence type="ECO:0000313" key="2">
    <source>
        <dbReference type="EMBL" id="MBM7840261.1"/>
    </source>
</evidence>
<reference evidence="2" key="1">
    <citation type="submission" date="2021-01" db="EMBL/GenBank/DDBJ databases">
        <title>Genomic Encyclopedia of Type Strains, Phase IV (KMG-IV): sequencing the most valuable type-strain genomes for metagenomic binning, comparative biology and taxonomic classification.</title>
        <authorList>
            <person name="Goeker M."/>
        </authorList>
    </citation>
    <scope>NUCLEOTIDE SEQUENCE</scope>
    <source>
        <strain evidence="2">DSM 21943</strain>
    </source>
</reference>
<proteinExistence type="predicted"/>
<feature type="transmembrane region" description="Helical" evidence="1">
    <location>
        <begin position="20"/>
        <end position="40"/>
    </location>
</feature>
<gene>
    <name evidence="2" type="ORF">JOC54_003541</name>
</gene>
<protein>
    <submittedName>
        <fullName evidence="2">ABC-2 type transport system permease protein</fullName>
    </submittedName>
</protein>